<proteinExistence type="predicted"/>
<dbReference type="Pfam" id="PF05119">
    <property type="entry name" value="Terminase_4"/>
    <property type="match status" value="1"/>
</dbReference>
<dbReference type="Proteomes" id="UP000067448">
    <property type="component" value="Unassembled WGS sequence"/>
</dbReference>
<evidence type="ECO:0000313" key="1">
    <source>
        <dbReference type="EMBL" id="GAQ64062.1"/>
    </source>
</evidence>
<organism evidence="1 2">
    <name type="scientific">Streptomyces scabiei</name>
    <dbReference type="NCBI Taxonomy" id="1930"/>
    <lineage>
        <taxon>Bacteria</taxon>
        <taxon>Bacillati</taxon>
        <taxon>Actinomycetota</taxon>
        <taxon>Actinomycetes</taxon>
        <taxon>Kitasatosporales</taxon>
        <taxon>Streptomycetaceae</taxon>
        <taxon>Streptomyces</taxon>
    </lineage>
</organism>
<protein>
    <submittedName>
        <fullName evidence="1">Phage terminase, small subunit</fullName>
    </submittedName>
</protein>
<dbReference type="EMBL" id="BCMM01000021">
    <property type="protein sequence ID" value="GAQ64062.1"/>
    <property type="molecule type" value="Genomic_DNA"/>
</dbReference>
<dbReference type="RefSeq" id="WP_059081610.1">
    <property type="nucleotide sequence ID" value="NZ_BCMM01000021.1"/>
</dbReference>
<evidence type="ECO:0000313" key="2">
    <source>
        <dbReference type="Proteomes" id="UP000067448"/>
    </source>
</evidence>
<reference evidence="1 2" key="2">
    <citation type="journal article" date="2016" name="Genome Announc.">
        <title>Draft Genome Sequences of Streptomyces scabiei S58, Streptomyces turgidiscabies T45, and Streptomyces acidiscabies a10, the Pathogens of Potato Common Scab, Isolated in Japan.</title>
        <authorList>
            <person name="Tomihama T."/>
            <person name="Nishi Y."/>
            <person name="Sakai M."/>
            <person name="Ikenaga M."/>
            <person name="Okubo T."/>
            <person name="Ikeda S."/>
        </authorList>
    </citation>
    <scope>NUCLEOTIDE SEQUENCE [LARGE SCALE GENOMIC DNA]</scope>
    <source>
        <strain evidence="1 2">S58</strain>
    </source>
</reference>
<name>A0A100JR04_STRSC</name>
<reference evidence="2" key="1">
    <citation type="submission" date="2015-11" db="EMBL/GenBank/DDBJ databases">
        <authorList>
            <consortium name="Cross-ministerial Strategic Innovation Promotion Program (SIP) consortium"/>
            <person name="Tomihama T."/>
            <person name="Ikenaga M."/>
            <person name="Sakai M."/>
            <person name="Okubo T."/>
            <person name="Ikeda S."/>
        </authorList>
    </citation>
    <scope>NUCLEOTIDE SEQUENCE [LARGE SCALE GENOMIC DNA]</scope>
    <source>
        <strain evidence="2">S58</strain>
    </source>
</reference>
<sequence length="159" mass="17034">MGRTAKPAALKLISGRAPGRDSGGRVVNKGPAFRRIPPRAPTWLSREAAAEWKRVAPGLERLDLLKEEDRAVLAAYCETWSQFVTATRTVSREGITSEVTTISVSGAETTRTVPNPAVAIARSAGRELRAFAAQFGLTPSSEQALARGADDGEEDDNPF</sequence>
<gene>
    <name evidence="1" type="ORF">SsS58_04452</name>
</gene>
<dbReference type="InterPro" id="IPR006448">
    <property type="entry name" value="Phage_term_ssu_P27"/>
</dbReference>
<accession>A0A100JR04</accession>
<comment type="caution">
    <text evidence="1">The sequence shown here is derived from an EMBL/GenBank/DDBJ whole genome shotgun (WGS) entry which is preliminary data.</text>
</comment>
<reference evidence="2" key="3">
    <citation type="submission" date="2016-02" db="EMBL/GenBank/DDBJ databases">
        <title>Draft genome of pathogenic Streptomyces sp. in Japan.</title>
        <authorList>
            <person name="Tomihama T."/>
            <person name="Ikenaga M."/>
            <person name="Sakai M."/>
            <person name="Okubo T."/>
            <person name="Ikeda S."/>
        </authorList>
    </citation>
    <scope>NUCLEOTIDE SEQUENCE [LARGE SCALE GENOMIC DNA]</scope>
    <source>
        <strain evidence="2">S58</strain>
    </source>
</reference>
<dbReference type="AlphaFoldDB" id="A0A100JR04"/>
<dbReference type="NCBIfam" id="TIGR01558">
    <property type="entry name" value="sm_term_P27"/>
    <property type="match status" value="1"/>
</dbReference>
<dbReference type="OrthoDB" id="7843333at2"/>